<dbReference type="InterPro" id="IPR001433">
    <property type="entry name" value="OxRdtase_FAD/NAD-bd"/>
</dbReference>
<protein>
    <recommendedName>
        <fullName evidence="6">NADPH--hemoprotein reductase</fullName>
        <ecNumber evidence="6">1.6.2.4</ecNumber>
    </recommendedName>
</protein>
<comment type="caution">
    <text evidence="11">The sequence shown here is derived from an EMBL/GenBank/DDBJ whole genome shotgun (WGS) entry which is preliminary data.</text>
</comment>
<dbReference type="PROSITE" id="PS51085">
    <property type="entry name" value="2FE2S_FER_2"/>
    <property type="match status" value="1"/>
</dbReference>
<comment type="cofactor">
    <cofactor evidence="1">
        <name>FAD</name>
        <dbReference type="ChEBI" id="CHEBI:57692"/>
    </cofactor>
</comment>
<feature type="domain" description="FAD-binding FR-type" evidence="10">
    <location>
        <begin position="778"/>
        <end position="1004"/>
    </location>
</feature>
<evidence type="ECO:0000256" key="2">
    <source>
        <dbReference type="ARBA" id="ARBA00006596"/>
    </source>
</evidence>
<dbReference type="PANTHER" id="PTHR19384">
    <property type="entry name" value="NITRIC OXIDE SYNTHASE-RELATED"/>
    <property type="match status" value="1"/>
</dbReference>
<dbReference type="InterPro" id="IPR017927">
    <property type="entry name" value="FAD-bd_FR_type"/>
</dbReference>
<dbReference type="GO" id="GO:0050660">
    <property type="term" value="F:flavin adenine dinucleotide binding"/>
    <property type="evidence" value="ECO:0007669"/>
    <property type="project" value="TreeGrafter"/>
</dbReference>
<evidence type="ECO:0000256" key="3">
    <source>
        <dbReference type="ARBA" id="ARBA00022630"/>
    </source>
</evidence>
<reference evidence="11" key="1">
    <citation type="submission" date="2021-05" db="EMBL/GenBank/DDBJ databases">
        <title>A free-living protist that lacks canonical eukaryotic 1 DNA replication and segregation systems.</title>
        <authorList>
            <person name="Salas-Leiva D.E."/>
            <person name="Tromer E.C."/>
            <person name="Curtis B.A."/>
            <person name="Jerlstrom-Hultqvist J."/>
            <person name="Kolisko M."/>
            <person name="Yi Z."/>
            <person name="Salas-Leiva J.S."/>
            <person name="Gallot-Lavallee L."/>
            <person name="Kops G.J.P.L."/>
            <person name="Archibald J.M."/>
            <person name="Simpson A.G.B."/>
            <person name="Roger A.J."/>
        </authorList>
    </citation>
    <scope>NUCLEOTIDE SEQUENCE</scope>
    <source>
        <strain evidence="11">BICM</strain>
    </source>
</reference>
<dbReference type="SUPFAM" id="SSF54862">
    <property type="entry name" value="4Fe-4S ferredoxins"/>
    <property type="match status" value="1"/>
</dbReference>
<dbReference type="InterPro" id="IPR017900">
    <property type="entry name" value="4Fe4S_Fe_S_CS"/>
</dbReference>
<gene>
    <name evidence="11" type="ORF">J8273_5207</name>
</gene>
<dbReference type="OrthoDB" id="1856718at2759"/>
<dbReference type="Gene3D" id="3.40.950.10">
    <property type="entry name" value="Fe-only Hydrogenase (Larger Subunit), Chain L, domain 3"/>
    <property type="match status" value="1"/>
</dbReference>
<feature type="domain" description="4Fe-4S ferredoxin-type" evidence="9">
    <location>
        <begin position="171"/>
        <end position="200"/>
    </location>
</feature>
<dbReference type="InterPro" id="IPR023173">
    <property type="entry name" value="NADPH_Cyt_P450_Rdtase_alpha"/>
</dbReference>
<dbReference type="Gene3D" id="3.40.50.80">
    <property type="entry name" value="Nucleotide-binding domain of ferredoxin-NADP reductase (FNR) module"/>
    <property type="match status" value="1"/>
</dbReference>
<dbReference type="SUPFAM" id="SSF53920">
    <property type="entry name" value="Fe-only hydrogenase"/>
    <property type="match status" value="1"/>
</dbReference>
<evidence type="ECO:0000259" key="7">
    <source>
        <dbReference type="PROSITE" id="PS50902"/>
    </source>
</evidence>
<evidence type="ECO:0000259" key="10">
    <source>
        <dbReference type="PROSITE" id="PS51384"/>
    </source>
</evidence>
<dbReference type="SUPFAM" id="SSF54292">
    <property type="entry name" value="2Fe-2S ferredoxin-like"/>
    <property type="match status" value="1"/>
</dbReference>
<dbReference type="GO" id="GO:0003958">
    <property type="term" value="F:NADPH-hemoprotein reductase activity"/>
    <property type="evidence" value="ECO:0007669"/>
    <property type="project" value="UniProtKB-EC"/>
</dbReference>
<proteinExistence type="inferred from homology"/>
<dbReference type="Gene3D" id="3.40.50.360">
    <property type="match status" value="1"/>
</dbReference>
<accession>A0A8J6B1E8</accession>
<dbReference type="PRINTS" id="PR00369">
    <property type="entry name" value="FLAVODOXIN"/>
</dbReference>
<organism evidence="11 12">
    <name type="scientific">Carpediemonas membranifera</name>
    <dbReference type="NCBI Taxonomy" id="201153"/>
    <lineage>
        <taxon>Eukaryota</taxon>
        <taxon>Metamonada</taxon>
        <taxon>Carpediemonas-like organisms</taxon>
        <taxon>Carpediemonas</taxon>
    </lineage>
</organism>
<dbReference type="Pfam" id="PF02906">
    <property type="entry name" value="Fe_hyd_lg_C"/>
    <property type="match status" value="1"/>
</dbReference>
<name>A0A8J6B1E8_9EUKA</name>
<dbReference type="Pfam" id="PF02256">
    <property type="entry name" value="Fe_hyd_SSU"/>
    <property type="match status" value="1"/>
</dbReference>
<dbReference type="EC" id="1.6.2.4" evidence="6"/>
<dbReference type="PROSITE" id="PS51384">
    <property type="entry name" value="FAD_FR"/>
    <property type="match status" value="1"/>
</dbReference>
<dbReference type="InterPro" id="IPR017896">
    <property type="entry name" value="4Fe4S_Fe-S-bd"/>
</dbReference>
<comment type="similarity">
    <text evidence="2">Belongs to the NARF family.</text>
</comment>
<dbReference type="Proteomes" id="UP000717585">
    <property type="component" value="Unassembled WGS sequence"/>
</dbReference>
<evidence type="ECO:0000256" key="6">
    <source>
        <dbReference type="ARBA" id="ARBA00023797"/>
    </source>
</evidence>
<dbReference type="InterPro" id="IPR001709">
    <property type="entry name" value="Flavoprot_Pyr_Nucl_cyt_Rdtase"/>
</dbReference>
<dbReference type="Gene3D" id="2.40.30.10">
    <property type="entry name" value="Translation factors"/>
    <property type="match status" value="1"/>
</dbReference>
<keyword evidence="5" id="KW-0411">Iron-sulfur</keyword>
<feature type="domain" description="4Fe-4S ferredoxin-type" evidence="9">
    <location>
        <begin position="130"/>
        <end position="160"/>
    </location>
</feature>
<dbReference type="InterPro" id="IPR009016">
    <property type="entry name" value="Fe_hydrogenase"/>
</dbReference>
<keyword evidence="4" id="KW-0274">FAD</keyword>
<evidence type="ECO:0000313" key="12">
    <source>
        <dbReference type="Proteomes" id="UP000717585"/>
    </source>
</evidence>
<dbReference type="Pfam" id="PF00175">
    <property type="entry name" value="NAD_binding_1"/>
    <property type="match status" value="1"/>
</dbReference>
<dbReference type="PRINTS" id="PR00371">
    <property type="entry name" value="FPNCR"/>
</dbReference>
<dbReference type="SUPFAM" id="SSF63380">
    <property type="entry name" value="Riboflavin synthase domain-like"/>
    <property type="match status" value="1"/>
</dbReference>
<feature type="domain" description="Flavodoxin-like" evidence="7">
    <location>
        <begin position="604"/>
        <end position="745"/>
    </location>
</feature>
<keyword evidence="3" id="KW-0285">Flavoprotein</keyword>
<dbReference type="Gene3D" id="4.10.260.20">
    <property type="entry name" value="Iron hydrogenase, small subunit"/>
    <property type="match status" value="1"/>
</dbReference>
<dbReference type="InterPro" id="IPR001094">
    <property type="entry name" value="Flavdoxin-like"/>
</dbReference>
<keyword evidence="5" id="KW-0479">Metal-binding</keyword>
<dbReference type="InterPro" id="IPR017938">
    <property type="entry name" value="Riboflavin_synthase-like_b-brl"/>
</dbReference>
<dbReference type="PROSITE" id="PS00198">
    <property type="entry name" value="4FE4S_FER_1"/>
    <property type="match status" value="2"/>
</dbReference>
<dbReference type="InterPro" id="IPR039261">
    <property type="entry name" value="FNR_nucleotide-bd"/>
</dbReference>
<dbReference type="SUPFAM" id="SSF52218">
    <property type="entry name" value="Flavoproteins"/>
    <property type="match status" value="1"/>
</dbReference>
<keyword evidence="12" id="KW-1185">Reference proteome</keyword>
<evidence type="ECO:0000259" key="9">
    <source>
        <dbReference type="PROSITE" id="PS51379"/>
    </source>
</evidence>
<evidence type="ECO:0000256" key="1">
    <source>
        <dbReference type="ARBA" id="ARBA00001974"/>
    </source>
</evidence>
<evidence type="ECO:0000313" key="11">
    <source>
        <dbReference type="EMBL" id="KAG9392224.1"/>
    </source>
</evidence>
<dbReference type="InterPro" id="IPR036991">
    <property type="entry name" value="Fe_hydrogenase_ssu_sf"/>
</dbReference>
<dbReference type="Gene3D" id="3.10.20.740">
    <property type="match status" value="1"/>
</dbReference>
<dbReference type="Gene3D" id="3.40.50.1780">
    <property type="match status" value="1"/>
</dbReference>
<dbReference type="CDD" id="cd00207">
    <property type="entry name" value="fer2"/>
    <property type="match status" value="1"/>
</dbReference>
<dbReference type="InterPro" id="IPR029039">
    <property type="entry name" value="Flavoprotein-like_sf"/>
</dbReference>
<feature type="domain" description="2Fe-2S ferredoxin-type" evidence="8">
    <location>
        <begin position="2"/>
        <end position="84"/>
    </location>
</feature>
<dbReference type="InterPro" id="IPR004108">
    <property type="entry name" value="Fe_hydrogenase_lsu_C"/>
</dbReference>
<dbReference type="GO" id="GO:0005829">
    <property type="term" value="C:cytosol"/>
    <property type="evidence" value="ECO:0007669"/>
    <property type="project" value="TreeGrafter"/>
</dbReference>
<dbReference type="AlphaFoldDB" id="A0A8J6B1E8"/>
<dbReference type="EMBL" id="JAHDYR010000038">
    <property type="protein sequence ID" value="KAG9392224.1"/>
    <property type="molecule type" value="Genomic_DNA"/>
</dbReference>
<dbReference type="InterPro" id="IPR036010">
    <property type="entry name" value="2Fe-2S_ferredoxin-like_sf"/>
</dbReference>
<dbReference type="Gene3D" id="3.30.70.20">
    <property type="match status" value="1"/>
</dbReference>
<dbReference type="GO" id="GO:0010181">
    <property type="term" value="F:FMN binding"/>
    <property type="evidence" value="ECO:0007669"/>
    <property type="project" value="InterPro"/>
</dbReference>
<dbReference type="InterPro" id="IPR008254">
    <property type="entry name" value="Flavodoxin/NO_synth"/>
</dbReference>
<evidence type="ECO:0000259" key="8">
    <source>
        <dbReference type="PROSITE" id="PS51085"/>
    </source>
</evidence>
<evidence type="ECO:0000256" key="5">
    <source>
        <dbReference type="ARBA" id="ARBA00023014"/>
    </source>
</evidence>
<dbReference type="Gene3D" id="1.20.990.10">
    <property type="entry name" value="NADPH-cytochrome p450 Reductase, Chain A, domain 3"/>
    <property type="match status" value="1"/>
</dbReference>
<dbReference type="InterPro" id="IPR003149">
    <property type="entry name" value="Fe_hydrogenase_ssu"/>
</dbReference>
<dbReference type="SUPFAM" id="SSF52343">
    <property type="entry name" value="Ferredoxin reductase-like, C-terminal NADP-linked domain"/>
    <property type="match status" value="1"/>
</dbReference>
<dbReference type="PANTHER" id="PTHR19384:SF17">
    <property type="entry name" value="NADPH--CYTOCHROME P450 REDUCTASE"/>
    <property type="match status" value="1"/>
</dbReference>
<keyword evidence="5" id="KW-0408">Iron</keyword>
<evidence type="ECO:0000256" key="4">
    <source>
        <dbReference type="ARBA" id="ARBA00022827"/>
    </source>
</evidence>
<dbReference type="PROSITE" id="PS51379">
    <property type="entry name" value="4FE4S_FER_2"/>
    <property type="match status" value="2"/>
</dbReference>
<dbReference type="InterPro" id="IPR001041">
    <property type="entry name" value="2Fe-2S_ferredoxin-type"/>
</dbReference>
<sequence length="1140" mass="123907">MPLIEVQIDDKSYSVEEKTTILQACRQYGIPLPSVCYHPRLTHNPGKCGVCVVELWSTDGTISFVSSCITELTKGMKVRTSSSALAHRRLYATAELEDRIRHPLPTTVAPDAHFSAIHSQVLSGATLDSPAIHIDPALCIGCERCVRVCGDVQCVDALALDCATGRVSLDAADSVADSQCISCGQCTLMCPTGAATEQSEVEKVLQLIREGEGEVCAMIAPSVRIGFAELFGLEPGAISLGQLVHYLKTIGFDRVFDVQVGADLTVIEESYELVQRLFDPSATRPLPIITSCCPGWVELARRKYPDLLEHLSTCKSPAEMLAETIRLHHDRKNSQSPRPMIVSLMPCTAKKVEKSWPHYSRAVDAVLTVRELADPKLRGRVAGDPQSWPEAWLDDPFGPSSSSASLFAVTGGVMRAALRTGGQFLSQGSDLLKNCEWMPRIENIDSVESVQWNLDVSDLGKVRSTSLQFGDQTLNVAIASGGAVAQRLMNELRAWKSTESAESTPPYHFIEIMACPGGCLGGGGMPRSEDAEIVAKRGKVVHSRDELPGVTRRSDENPVIKELYDEFFSFPGSDEAHAHLHADAEPITLSCKYVAPTAHEVAGIPVYYATQGGTARGIAADTAETLQQNGWDSEAVPLTTDPADVLGHDLVLFVVSTAGNGDFPPASNSFWQSLSRWRDSLSIRYDILGLGDSSYSRFCQAANDLDEVLQTLGARRISESLTRRDSSAPLSKQHAVVEAWTDSILSDLGPSPNAVTLEPTLDMAVFITSEPPVIAVPRGFIAVRVLTNTLLNQTRRTSLIRLKCPTRKLAFTAESWIAVLPRNRPGDAMLACQAIGASPLETIVVEHLTPLLPDCLAPRPPPLAPMRLVEVMRQYIALYDSPTRKLCRYLQSVATVQDDLVDSFCDPDKPALAEAVEAGLTVFEVLLKTRPKVGLSRAIAMLPRQRARLYSAASAPKSGIVDLFVTRSDVPDQCRPGLCSTFICDSRHGDNLLISIRPGHFSPVTTNAVLIGLGCGFAPMRAFLHSLPRGCSALVYYGVKTRADICLGDELADLTRRGTIQELHIVVENEGPPDLGRPFFVTDALRRDSETVAEFVNQGACIRLCGPKGVGGLFEAAFSDILGEERWVEVKERIYEAETN</sequence>
<dbReference type="GO" id="GO:0051536">
    <property type="term" value="F:iron-sulfur cluster binding"/>
    <property type="evidence" value="ECO:0007669"/>
    <property type="project" value="UniProtKB-KW"/>
</dbReference>
<dbReference type="Pfam" id="PF00258">
    <property type="entry name" value="Flavodoxin_1"/>
    <property type="match status" value="1"/>
</dbReference>
<dbReference type="SMART" id="SM00902">
    <property type="entry name" value="Fe_hyd_SSU"/>
    <property type="match status" value="1"/>
</dbReference>
<dbReference type="PROSITE" id="PS50902">
    <property type="entry name" value="FLAVODOXIN_LIKE"/>
    <property type="match status" value="1"/>
</dbReference>
<dbReference type="Pfam" id="PF13510">
    <property type="entry name" value="Fer2_4"/>
    <property type="match status" value="1"/>
</dbReference>